<evidence type="ECO:0000313" key="8">
    <source>
        <dbReference type="EMBL" id="KAG9235829.1"/>
    </source>
</evidence>
<protein>
    <recommendedName>
        <fullName evidence="3">DNA damage-binding protein 1</fullName>
    </recommendedName>
</protein>
<dbReference type="GO" id="GO:0005634">
    <property type="term" value="C:nucleus"/>
    <property type="evidence" value="ECO:0007669"/>
    <property type="project" value="UniProtKB-SubCell"/>
</dbReference>
<keyword evidence="4" id="KW-0539">Nucleus</keyword>
<evidence type="ECO:0000313" key="9">
    <source>
        <dbReference type="Proteomes" id="UP000824998"/>
    </source>
</evidence>
<comment type="similarity">
    <text evidence="2">Belongs to the DDB1 family.</text>
</comment>
<evidence type="ECO:0000256" key="1">
    <source>
        <dbReference type="ARBA" id="ARBA00004123"/>
    </source>
</evidence>
<dbReference type="EMBL" id="MU251421">
    <property type="protein sequence ID" value="KAG9235829.1"/>
    <property type="molecule type" value="Genomic_DNA"/>
</dbReference>
<dbReference type="Proteomes" id="UP000824998">
    <property type="component" value="Unassembled WGS sequence"/>
</dbReference>
<evidence type="ECO:0000256" key="2">
    <source>
        <dbReference type="ARBA" id="ARBA00007453"/>
    </source>
</evidence>
<comment type="caution">
    <text evidence="8">The sequence shown here is derived from an EMBL/GenBank/DDBJ whole genome shotgun (WGS) entry which is preliminary data.</text>
</comment>
<evidence type="ECO:0000259" key="7">
    <source>
        <dbReference type="Pfam" id="PF23726"/>
    </source>
</evidence>
<organism evidence="8 9">
    <name type="scientific">Amylocarpus encephaloides</name>
    <dbReference type="NCBI Taxonomy" id="45428"/>
    <lineage>
        <taxon>Eukaryota</taxon>
        <taxon>Fungi</taxon>
        <taxon>Dikarya</taxon>
        <taxon>Ascomycota</taxon>
        <taxon>Pezizomycotina</taxon>
        <taxon>Leotiomycetes</taxon>
        <taxon>Helotiales</taxon>
        <taxon>Helotiales incertae sedis</taxon>
        <taxon>Amylocarpus</taxon>
    </lineage>
</organism>
<dbReference type="InterPro" id="IPR015943">
    <property type="entry name" value="WD40/YVTN_repeat-like_dom_sf"/>
</dbReference>
<dbReference type="Gene3D" id="1.10.150.910">
    <property type="match status" value="1"/>
</dbReference>
<dbReference type="InterPro" id="IPR011047">
    <property type="entry name" value="Quinoprotein_ADH-like_sf"/>
</dbReference>
<feature type="domain" description="RSE1/DDB1/CPSF1 C-terminal" evidence="5">
    <location>
        <begin position="821"/>
        <end position="1124"/>
    </location>
</feature>
<dbReference type="Pfam" id="PF03178">
    <property type="entry name" value="CPSF_A"/>
    <property type="match status" value="1"/>
</dbReference>
<dbReference type="PANTHER" id="PTHR10644">
    <property type="entry name" value="DNA REPAIR/RNA PROCESSING CPSF FAMILY"/>
    <property type="match status" value="1"/>
</dbReference>
<dbReference type="InterPro" id="IPR004871">
    <property type="entry name" value="RSE1/DDB1/CPSF1_C"/>
</dbReference>
<sequence>MAYIAPIHRPSSVRHAIKLNLLDPDHECLVLAKANRVEIWEPTTDGLVLRHSKAIHGRVSMFAKLSPPNATTDHLVIGTVRFRYFTVVWRPESQTLETVQAFEDFTEKYIQESNSQDQLIVDPSGRYLILELYQGIISLIKVKARLRRSATAIADDYLEVPEQMRIMELKVRASTFLYTEEDKPKVAFLYEDARGKMKLSTYRVIGKSNEWSRFDPARDRENELDDLDLGASHLIPVPKPDVVGRRHVPRDEHRAKAHLSGVIIVGETMLTYLDDESKATVTQRLQKPAIFVAWVAYDDLNYLLADDYGFLYLLRIVVEGTLLLEMSVRELGKTSTVSTMVYMGNGILFIGSHTGDSQVVAVNLQSQHAISLLQTMPNIAPIMDFAVMDMGNREGETQSNDYSSGQARLVTCSGAYQDGSLRSVRSGVGLEDIGILADMEDIQDMFSLRSTSKSTMDDTLVVSFPTESRIFKFDEEGQIEELDGFRSLALNGRILLAMNLPGGALLQVTPTFVSILPLDPSQKVYNWYPPEGQVITAVSANTHHVLLAANGTALVSLDVRRNLEEVAAQTLQGDQVACINISPEISDVGVVGFWKSGSLSLLRLTDLHIIHSEDLQRSNDISIPRDVVLTQILPRDRFGPSLFVAMEDGIVLSFNVDASTYALSCRKSIVLGTQQARFQTVPSSSEGVFNIFATCEHPSLIYGSEGSVVYSAVTAEDAVCVASFDSEAYPDCLIVATSNTLKICQIDIERRTHVQTLPMGKTVRRIAYSQVEGAFAIGCINRELIDAVEHVTSSLELAEEVLLGQIGKPWIFQDPDMLGVELIECVVRAELPVNHGDSILEERFIVGTSFEGEDGAMNGAVKGRIMIFAVDKMKEFVLVHSTMLRGACRRVAVMSDGKIAAALVKTVVVYDYEEDTAVSASLRKLATYRASTVPIDIDVTGNIIAVADLTKSVALIQYTAGKDGLEDKLVEVGRHHETGWATGVSHIADNTYLETDQDGNLILLTRQPCVTKELKFKKELEVTGEINLGEMVNKIQRIHVEPSPNAIVLPKAFLATTEGSIFLLSLVPPQNLTLLISLQNLIASRITTLGDINFNSYRGFKNGEREAQEPFRFIDGELIQRYLDFGEVLQEDIAREVGVSAEGLRGTVEELRRIH</sequence>
<evidence type="ECO:0000259" key="5">
    <source>
        <dbReference type="Pfam" id="PF03178"/>
    </source>
</evidence>
<dbReference type="AlphaFoldDB" id="A0A9P8C6M9"/>
<dbReference type="OrthoDB" id="433457at2759"/>
<dbReference type="Pfam" id="PF23726">
    <property type="entry name" value="Beta-prop_RSE1_2nd"/>
    <property type="match status" value="1"/>
</dbReference>
<dbReference type="InterPro" id="IPR036322">
    <property type="entry name" value="WD40_repeat_dom_sf"/>
</dbReference>
<gene>
    <name evidence="8" type="ORF">BJ875DRAFT_256053</name>
</gene>
<proteinExistence type="inferred from homology"/>
<dbReference type="InterPro" id="IPR018846">
    <property type="entry name" value="Beta-prop_RSE1/DDB1/CPSF1_1st"/>
</dbReference>
<dbReference type="Pfam" id="PF10433">
    <property type="entry name" value="Beta-prop_RSE1_1st"/>
    <property type="match status" value="1"/>
</dbReference>
<feature type="domain" description="RSE1/DDB1/CPSF1 first beta-propeller" evidence="6">
    <location>
        <begin position="12"/>
        <end position="377"/>
    </location>
</feature>
<evidence type="ECO:0000259" key="6">
    <source>
        <dbReference type="Pfam" id="PF10433"/>
    </source>
</evidence>
<dbReference type="InterPro" id="IPR058543">
    <property type="entry name" value="Beta-prop_RSE1/DDB1/CPSF1_2nd"/>
</dbReference>
<dbReference type="InterPro" id="IPR050358">
    <property type="entry name" value="RSE1/DDB1/CFT1"/>
</dbReference>
<dbReference type="GO" id="GO:0003676">
    <property type="term" value="F:nucleic acid binding"/>
    <property type="evidence" value="ECO:0007669"/>
    <property type="project" value="InterPro"/>
</dbReference>
<name>A0A9P8C6M9_9HELO</name>
<dbReference type="Gene3D" id="2.130.10.10">
    <property type="entry name" value="YVTN repeat-like/Quinoprotein amine dehydrogenase"/>
    <property type="match status" value="3"/>
</dbReference>
<keyword evidence="9" id="KW-1185">Reference proteome</keyword>
<dbReference type="SUPFAM" id="SSF50978">
    <property type="entry name" value="WD40 repeat-like"/>
    <property type="match status" value="1"/>
</dbReference>
<evidence type="ECO:0000256" key="3">
    <source>
        <dbReference type="ARBA" id="ARBA00014577"/>
    </source>
</evidence>
<accession>A0A9P8C6M9</accession>
<reference evidence="8" key="1">
    <citation type="journal article" date="2021" name="IMA Fungus">
        <title>Genomic characterization of three marine fungi, including Emericellopsis atlantica sp. nov. with signatures of a generalist lifestyle and marine biomass degradation.</title>
        <authorList>
            <person name="Hagestad O.C."/>
            <person name="Hou L."/>
            <person name="Andersen J.H."/>
            <person name="Hansen E.H."/>
            <person name="Altermark B."/>
            <person name="Li C."/>
            <person name="Kuhnert E."/>
            <person name="Cox R.J."/>
            <person name="Crous P.W."/>
            <person name="Spatafora J.W."/>
            <person name="Lail K."/>
            <person name="Amirebrahimi M."/>
            <person name="Lipzen A."/>
            <person name="Pangilinan J."/>
            <person name="Andreopoulos W."/>
            <person name="Hayes R.D."/>
            <person name="Ng V."/>
            <person name="Grigoriev I.V."/>
            <person name="Jackson S.A."/>
            <person name="Sutton T.D.S."/>
            <person name="Dobson A.D.W."/>
            <person name="Rama T."/>
        </authorList>
    </citation>
    <scope>NUCLEOTIDE SEQUENCE</scope>
    <source>
        <strain evidence="8">TRa018bII</strain>
    </source>
</reference>
<dbReference type="SUPFAM" id="SSF50998">
    <property type="entry name" value="Quinoprotein alcohol dehydrogenase-like"/>
    <property type="match status" value="1"/>
</dbReference>
<comment type="subcellular location">
    <subcellularLocation>
        <location evidence="1">Nucleus</location>
    </subcellularLocation>
</comment>
<feature type="domain" description="RSE1/DDB1/CPSF1 second beta-propeller" evidence="7">
    <location>
        <begin position="436"/>
        <end position="746"/>
    </location>
</feature>
<evidence type="ECO:0000256" key="4">
    <source>
        <dbReference type="ARBA" id="ARBA00023242"/>
    </source>
</evidence>